<proteinExistence type="evidence at transcript level"/>
<dbReference type="SUPFAM" id="SSF50814">
    <property type="entry name" value="Lipocalins"/>
    <property type="match status" value="1"/>
</dbReference>
<feature type="non-terminal residue" evidence="1">
    <location>
        <position position="1"/>
    </location>
</feature>
<evidence type="ECO:0000313" key="1">
    <source>
        <dbReference type="EMBL" id="JAP67142.1"/>
    </source>
</evidence>
<dbReference type="AlphaFoldDB" id="A0A131XLB1"/>
<name>A0A131XLB1_9ACAR</name>
<reference evidence="1" key="1">
    <citation type="journal article" date="2017" name="Ticks Tick Borne Dis.">
        <title>An insight into the sialome of Hyalomma excavatum.</title>
        <authorList>
            <person name="Ribeiro J.M."/>
            <person name="Slovak M."/>
            <person name="Francischetti I.M."/>
        </authorList>
    </citation>
    <scope>NUCLEOTIDE SEQUENCE</scope>
    <source>
        <strain evidence="1">Samish</strain>
        <tissue evidence="1">Salivary glands</tissue>
    </source>
</reference>
<sequence length="179" mass="21149">FVLPFVDCCNPGTEKIIEHYNATWQDLSQFLDTKEEIWMTKIKSPTNGYECFRWQQNVRQGNTYDFMEYKRKGPQTKSMRLRAKLYNSTERPVMKIRHYTEGEDRGYDYTLQYWQPEEKCALLRFPGENCGQFTWKSHIGNTSSCDEAYHTMCSYATLPVFKPSCLRKIDICIGLPSRC</sequence>
<dbReference type="Gene3D" id="2.40.128.20">
    <property type="match status" value="1"/>
</dbReference>
<organism evidence="1">
    <name type="scientific">Hyalomma excavatum</name>
    <dbReference type="NCBI Taxonomy" id="257692"/>
    <lineage>
        <taxon>Eukaryota</taxon>
        <taxon>Metazoa</taxon>
        <taxon>Ecdysozoa</taxon>
        <taxon>Arthropoda</taxon>
        <taxon>Chelicerata</taxon>
        <taxon>Arachnida</taxon>
        <taxon>Acari</taxon>
        <taxon>Parasitiformes</taxon>
        <taxon>Ixodida</taxon>
        <taxon>Ixodoidea</taxon>
        <taxon>Ixodidae</taxon>
        <taxon>Hyalomminae</taxon>
        <taxon>Hyalomma</taxon>
    </lineage>
</organism>
<accession>A0A131XLB1</accession>
<dbReference type="InterPro" id="IPR012674">
    <property type="entry name" value="Calycin"/>
</dbReference>
<protein>
    <submittedName>
        <fullName evidence="1">Putative lipocalin-2 21 lipocalin</fullName>
    </submittedName>
</protein>
<dbReference type="EMBL" id="GEFH01001439">
    <property type="protein sequence ID" value="JAP67142.1"/>
    <property type="molecule type" value="mRNA"/>
</dbReference>